<dbReference type="InterPro" id="IPR020568">
    <property type="entry name" value="Ribosomal_Su5_D2-typ_SF"/>
</dbReference>
<dbReference type="InterPro" id="IPR036956">
    <property type="entry name" value="Impact_N_sf"/>
</dbReference>
<dbReference type="SUPFAM" id="SSF54980">
    <property type="entry name" value="EF-G C-terminal domain-like"/>
    <property type="match status" value="1"/>
</dbReference>
<dbReference type="PROSITE" id="PS00910">
    <property type="entry name" value="UPF0029"/>
    <property type="match status" value="1"/>
</dbReference>
<dbReference type="InterPro" id="IPR035647">
    <property type="entry name" value="EFG_III/V"/>
</dbReference>
<evidence type="ECO:0000256" key="1">
    <source>
        <dbReference type="ARBA" id="ARBA00007665"/>
    </source>
</evidence>
<dbReference type="InterPro" id="IPR015796">
    <property type="entry name" value="Impact_YigZ-like"/>
</dbReference>
<dbReference type="Proteomes" id="UP000251213">
    <property type="component" value="Unassembled WGS sequence"/>
</dbReference>
<protein>
    <submittedName>
        <fullName evidence="4">YigZ family protein</fullName>
    </submittedName>
</protein>
<gene>
    <name evidence="4" type="ORF">DL897_09625</name>
</gene>
<evidence type="ECO:0000259" key="2">
    <source>
        <dbReference type="Pfam" id="PF01205"/>
    </source>
</evidence>
<organism evidence="4 5">
    <name type="scientific">Thermoflavimicrobium daqui</name>
    <dbReference type="NCBI Taxonomy" id="2137476"/>
    <lineage>
        <taxon>Bacteria</taxon>
        <taxon>Bacillati</taxon>
        <taxon>Bacillota</taxon>
        <taxon>Bacilli</taxon>
        <taxon>Bacillales</taxon>
        <taxon>Thermoactinomycetaceae</taxon>
        <taxon>Thermoflavimicrobium</taxon>
    </lineage>
</organism>
<dbReference type="Pfam" id="PF09186">
    <property type="entry name" value="DUF1949"/>
    <property type="match status" value="1"/>
</dbReference>
<comment type="caution">
    <text evidence="4">The sequence shown here is derived from an EMBL/GenBank/DDBJ whole genome shotgun (WGS) entry which is preliminary data.</text>
</comment>
<dbReference type="Gene3D" id="3.30.230.30">
    <property type="entry name" value="Impact, N-terminal domain"/>
    <property type="match status" value="1"/>
</dbReference>
<accession>A0A364K5D1</accession>
<dbReference type="GO" id="GO:0005737">
    <property type="term" value="C:cytoplasm"/>
    <property type="evidence" value="ECO:0007669"/>
    <property type="project" value="TreeGrafter"/>
</dbReference>
<sequence>MSQSSYLTIGDYGETEIIIQKSRFICRAKHVKSEEEATHFVGEIAKKHWDATHNCYAYMITDTKQKSSDDGEPAGTAGRPILEVIHAKDLLYTAIVVTRYFGGIKLGAGGLVRAYSQGASAAISAAGMVKRLLHQAVTLSFDYHFMGKMEYELRQTGYMLDTPQFTDHICWTVWVPAGEENKLTEQVTNWTNGQARIKYEATEYRDVPIIAP</sequence>
<dbReference type="PANTHER" id="PTHR16301:SF20">
    <property type="entry name" value="IMPACT FAMILY MEMBER YIGZ"/>
    <property type="match status" value="1"/>
</dbReference>
<dbReference type="Pfam" id="PF01205">
    <property type="entry name" value="Impact_N"/>
    <property type="match status" value="1"/>
</dbReference>
<evidence type="ECO:0000313" key="4">
    <source>
        <dbReference type="EMBL" id="RAL24556.1"/>
    </source>
</evidence>
<dbReference type="AlphaFoldDB" id="A0A364K5D1"/>
<keyword evidence="5" id="KW-1185">Reference proteome</keyword>
<dbReference type="PANTHER" id="PTHR16301">
    <property type="entry name" value="IMPACT-RELATED"/>
    <property type="match status" value="1"/>
</dbReference>
<proteinExistence type="inferred from homology"/>
<dbReference type="Gene3D" id="3.30.70.240">
    <property type="match status" value="1"/>
</dbReference>
<comment type="similarity">
    <text evidence="1">Belongs to the IMPACT family.</text>
</comment>
<evidence type="ECO:0000259" key="3">
    <source>
        <dbReference type="Pfam" id="PF09186"/>
    </source>
</evidence>
<dbReference type="RefSeq" id="WP_113658927.1">
    <property type="nucleotide sequence ID" value="NZ_KZ845666.1"/>
</dbReference>
<reference evidence="4 5" key="2">
    <citation type="submission" date="2018-06" db="EMBL/GenBank/DDBJ databases">
        <authorList>
            <person name="Zhirakovskaya E."/>
        </authorList>
    </citation>
    <scope>NUCLEOTIDE SEQUENCE [LARGE SCALE GENOMIC DNA]</scope>
    <source>
        <strain evidence="4 5">FBKL4.011</strain>
    </source>
</reference>
<dbReference type="EMBL" id="QJKK01000004">
    <property type="protein sequence ID" value="RAL24556.1"/>
    <property type="molecule type" value="Genomic_DNA"/>
</dbReference>
<feature type="domain" description="Impact N-terminal" evidence="2">
    <location>
        <begin position="20"/>
        <end position="123"/>
    </location>
</feature>
<name>A0A364K5D1_9BACL</name>
<dbReference type="InterPro" id="IPR001498">
    <property type="entry name" value="Impact_N"/>
</dbReference>
<dbReference type="SUPFAM" id="SSF54211">
    <property type="entry name" value="Ribosomal protein S5 domain 2-like"/>
    <property type="match status" value="1"/>
</dbReference>
<dbReference type="InterPro" id="IPR015269">
    <property type="entry name" value="UPF0029_Impact_C"/>
</dbReference>
<evidence type="ECO:0000313" key="5">
    <source>
        <dbReference type="Proteomes" id="UP000251213"/>
    </source>
</evidence>
<feature type="domain" description="UPF0029" evidence="3">
    <location>
        <begin position="139"/>
        <end position="194"/>
    </location>
</feature>
<dbReference type="NCBIfam" id="TIGR00257">
    <property type="entry name" value="IMPACT_YIGZ"/>
    <property type="match status" value="1"/>
</dbReference>
<dbReference type="InterPro" id="IPR020569">
    <property type="entry name" value="UPF0029_Impact_CS"/>
</dbReference>
<dbReference type="OrthoDB" id="9813771at2"/>
<reference evidence="4 5" key="1">
    <citation type="submission" date="2018-06" db="EMBL/GenBank/DDBJ databases">
        <title>Thermoflavimicrobium daqus sp. nov., a thermophilic microbe isolated from Moutai-flavour Daqu.</title>
        <authorList>
            <person name="Wang X."/>
            <person name="Zhou H."/>
        </authorList>
    </citation>
    <scope>NUCLEOTIDE SEQUENCE [LARGE SCALE GENOMIC DNA]</scope>
    <source>
        <strain evidence="4 5">FBKL4.011</strain>
    </source>
</reference>
<dbReference type="GO" id="GO:0006446">
    <property type="term" value="P:regulation of translational initiation"/>
    <property type="evidence" value="ECO:0007669"/>
    <property type="project" value="TreeGrafter"/>
</dbReference>
<dbReference type="InterPro" id="IPR023582">
    <property type="entry name" value="Impact"/>
</dbReference>